<protein>
    <submittedName>
        <fullName evidence="2">Uncharacterized protein</fullName>
    </submittedName>
</protein>
<keyword evidence="1" id="KW-0472">Membrane</keyword>
<keyword evidence="1" id="KW-1133">Transmembrane helix</keyword>
<feature type="non-terminal residue" evidence="2">
    <location>
        <position position="1"/>
    </location>
</feature>
<comment type="caution">
    <text evidence="2">The sequence shown here is derived from an EMBL/GenBank/DDBJ whole genome shotgun (WGS) entry which is preliminary data.</text>
</comment>
<evidence type="ECO:0000313" key="2">
    <source>
        <dbReference type="EMBL" id="CAB1439184.1"/>
    </source>
</evidence>
<keyword evidence="3" id="KW-1185">Reference proteome</keyword>
<keyword evidence="1" id="KW-0812">Transmembrane</keyword>
<dbReference type="Proteomes" id="UP001153269">
    <property type="component" value="Unassembled WGS sequence"/>
</dbReference>
<dbReference type="AlphaFoldDB" id="A0A9N7UZ40"/>
<evidence type="ECO:0000256" key="1">
    <source>
        <dbReference type="SAM" id="Phobius"/>
    </source>
</evidence>
<accession>A0A9N7UZ40</accession>
<dbReference type="EMBL" id="CADEAL010002246">
    <property type="protein sequence ID" value="CAB1439184.1"/>
    <property type="molecule type" value="Genomic_DNA"/>
</dbReference>
<gene>
    <name evidence="2" type="ORF">PLEPLA_LOCUS27007</name>
</gene>
<organism evidence="2 3">
    <name type="scientific">Pleuronectes platessa</name>
    <name type="common">European plaice</name>
    <dbReference type="NCBI Taxonomy" id="8262"/>
    <lineage>
        <taxon>Eukaryota</taxon>
        <taxon>Metazoa</taxon>
        <taxon>Chordata</taxon>
        <taxon>Craniata</taxon>
        <taxon>Vertebrata</taxon>
        <taxon>Euteleostomi</taxon>
        <taxon>Actinopterygii</taxon>
        <taxon>Neopterygii</taxon>
        <taxon>Teleostei</taxon>
        <taxon>Neoteleostei</taxon>
        <taxon>Acanthomorphata</taxon>
        <taxon>Carangaria</taxon>
        <taxon>Pleuronectiformes</taxon>
        <taxon>Pleuronectoidei</taxon>
        <taxon>Pleuronectidae</taxon>
        <taxon>Pleuronectes</taxon>
    </lineage>
</organism>
<feature type="transmembrane region" description="Helical" evidence="1">
    <location>
        <begin position="43"/>
        <end position="66"/>
    </location>
</feature>
<sequence length="83" mass="9392">SSVRHREKQTFLNPNYPSFHTIVNHFLGSYMYPNLHPIQCKPVTIIIIITIFIVVISINFSISFSISISLSISISISITQISI</sequence>
<reference evidence="2" key="1">
    <citation type="submission" date="2020-03" db="EMBL/GenBank/DDBJ databases">
        <authorList>
            <person name="Weist P."/>
        </authorList>
    </citation>
    <scope>NUCLEOTIDE SEQUENCE</scope>
</reference>
<proteinExistence type="predicted"/>
<name>A0A9N7UZ40_PLEPL</name>
<evidence type="ECO:0000313" key="3">
    <source>
        <dbReference type="Proteomes" id="UP001153269"/>
    </source>
</evidence>